<keyword evidence="3" id="KW-1185">Reference proteome</keyword>
<protein>
    <recommendedName>
        <fullName evidence="1">DUF6455 domain-containing protein</fullName>
    </recommendedName>
</protein>
<evidence type="ECO:0000313" key="3">
    <source>
        <dbReference type="Proteomes" id="UP000826300"/>
    </source>
</evidence>
<name>A0A8G0ZRN7_9RHOB</name>
<evidence type="ECO:0000313" key="2">
    <source>
        <dbReference type="EMBL" id="QYZ68255.1"/>
    </source>
</evidence>
<reference evidence="2" key="1">
    <citation type="submission" date="2021-02" db="EMBL/GenBank/DDBJ databases">
        <title>Rhodobacter shimadae sp. nov., an aerobic anoxygenic phototrophic bacterium isolated from a hot spring.</title>
        <authorList>
            <person name="Muramatsu S."/>
            <person name="Haruta S."/>
            <person name="Hirose S."/>
            <person name="Hanada S."/>
        </authorList>
    </citation>
    <scope>NUCLEOTIDE SEQUENCE</scope>
    <source>
        <strain evidence="2">N10</strain>
    </source>
</reference>
<dbReference type="KEGG" id="nsm:JO391_10660"/>
<dbReference type="AlphaFoldDB" id="A0A8G0ZRN7"/>
<dbReference type="RefSeq" id="WP_220660479.1">
    <property type="nucleotide sequence ID" value="NZ_CP069370.1"/>
</dbReference>
<gene>
    <name evidence="2" type="ORF">JO391_10660</name>
</gene>
<organism evidence="2 3">
    <name type="scientific">Neotabrizicola shimadae</name>
    <dbReference type="NCBI Taxonomy" id="2807096"/>
    <lineage>
        <taxon>Bacteria</taxon>
        <taxon>Pseudomonadati</taxon>
        <taxon>Pseudomonadota</taxon>
        <taxon>Alphaproteobacteria</taxon>
        <taxon>Rhodobacterales</taxon>
        <taxon>Paracoccaceae</taxon>
        <taxon>Neotabrizicola</taxon>
    </lineage>
</organism>
<dbReference type="EMBL" id="CP069370">
    <property type="protein sequence ID" value="QYZ68255.1"/>
    <property type="molecule type" value="Genomic_DNA"/>
</dbReference>
<dbReference type="InterPro" id="IPR045601">
    <property type="entry name" value="DUF6455"/>
</dbReference>
<dbReference type="Proteomes" id="UP000826300">
    <property type="component" value="Chromosome"/>
</dbReference>
<sequence>MIGYVEAPRAWGLTRGMARVLGLNLTRAVLDGWVTREELADLVDRCQACGCSGDCTAWLARMVSSEALPGYCPNKRSLEAMSPGP</sequence>
<proteinExistence type="predicted"/>
<evidence type="ECO:0000259" key="1">
    <source>
        <dbReference type="Pfam" id="PF20056"/>
    </source>
</evidence>
<dbReference type="Pfam" id="PF20056">
    <property type="entry name" value="DUF6455"/>
    <property type="match status" value="1"/>
</dbReference>
<feature type="domain" description="DUF6455" evidence="1">
    <location>
        <begin position="7"/>
        <end position="82"/>
    </location>
</feature>
<accession>A0A8G0ZRN7</accession>